<dbReference type="WBParaSite" id="PSU_v2.g21051.t1">
    <property type="protein sequence ID" value="PSU_v2.g21051.t1"/>
    <property type="gene ID" value="PSU_v2.g21051"/>
</dbReference>
<name>A0A914YL23_9BILA</name>
<dbReference type="SMART" id="SM00950">
    <property type="entry name" value="Piwi"/>
    <property type="match status" value="1"/>
</dbReference>
<reference evidence="3" key="1">
    <citation type="submission" date="2022-11" db="UniProtKB">
        <authorList>
            <consortium name="WormBaseParasite"/>
        </authorList>
    </citation>
    <scope>IDENTIFICATION</scope>
</reference>
<accession>A0A914YL23</accession>
<dbReference type="SUPFAM" id="SSF53098">
    <property type="entry name" value="Ribonuclease H-like"/>
    <property type="match status" value="1"/>
</dbReference>
<evidence type="ECO:0000259" key="1">
    <source>
        <dbReference type="PROSITE" id="PS50822"/>
    </source>
</evidence>
<sequence>MNPKLGGYNQYFQQGAPSALNNQNVDAFKSFMEVTMVMGFYLSHSAPGNNREGEPSVCGYSFSSNNRGNVARGGFIYFQSRDFEAGNADEQAPMKHTLTDIELRKPLQEACTLYFEKNGKYPEYVLVYRFGTSDGEIEKVKSEESGYMASILSDAMDGRSPKLIVISVRRQHNTRLFKQHADINGNDKAPLQNVEPGSCVAGTNPADIVMVPHRALQGTAKPTLFATIFPSSEDLDVSQEFLKNITHALCYMHEIVPSAISVPAPLRSAEQMATRGKNIWHAKRADLVQPLVGDELFAYGTEVLNPPLPTRYWA</sequence>
<keyword evidence="2" id="KW-1185">Reference proteome</keyword>
<evidence type="ECO:0000313" key="3">
    <source>
        <dbReference type="WBParaSite" id="PSU_v2.g21051.t1"/>
    </source>
</evidence>
<dbReference type="InterPro" id="IPR003165">
    <property type="entry name" value="Piwi"/>
</dbReference>
<dbReference type="PANTHER" id="PTHR22891">
    <property type="entry name" value="EUKARYOTIC TRANSLATION INITIATION FACTOR 2C"/>
    <property type="match status" value="1"/>
</dbReference>
<dbReference type="InterPro" id="IPR012337">
    <property type="entry name" value="RNaseH-like_sf"/>
</dbReference>
<dbReference type="Gene3D" id="3.30.420.10">
    <property type="entry name" value="Ribonuclease H-like superfamily/Ribonuclease H"/>
    <property type="match status" value="1"/>
</dbReference>
<dbReference type="Proteomes" id="UP000887577">
    <property type="component" value="Unplaced"/>
</dbReference>
<dbReference type="PROSITE" id="PS50822">
    <property type="entry name" value="PIWI"/>
    <property type="match status" value="1"/>
</dbReference>
<dbReference type="AlphaFoldDB" id="A0A914YL23"/>
<dbReference type="GO" id="GO:0003676">
    <property type="term" value="F:nucleic acid binding"/>
    <property type="evidence" value="ECO:0007669"/>
    <property type="project" value="InterPro"/>
</dbReference>
<organism evidence="2 3">
    <name type="scientific">Panagrolaimus superbus</name>
    <dbReference type="NCBI Taxonomy" id="310955"/>
    <lineage>
        <taxon>Eukaryota</taxon>
        <taxon>Metazoa</taxon>
        <taxon>Ecdysozoa</taxon>
        <taxon>Nematoda</taxon>
        <taxon>Chromadorea</taxon>
        <taxon>Rhabditida</taxon>
        <taxon>Tylenchina</taxon>
        <taxon>Panagrolaimomorpha</taxon>
        <taxon>Panagrolaimoidea</taxon>
        <taxon>Panagrolaimidae</taxon>
        <taxon>Panagrolaimus</taxon>
    </lineage>
</organism>
<dbReference type="Pfam" id="PF02171">
    <property type="entry name" value="Piwi"/>
    <property type="match status" value="1"/>
</dbReference>
<feature type="domain" description="Piwi" evidence="1">
    <location>
        <begin position="1"/>
        <end position="281"/>
    </location>
</feature>
<evidence type="ECO:0000313" key="2">
    <source>
        <dbReference type="Proteomes" id="UP000887577"/>
    </source>
</evidence>
<dbReference type="InterPro" id="IPR036397">
    <property type="entry name" value="RNaseH_sf"/>
</dbReference>
<proteinExistence type="predicted"/>
<protein>
    <submittedName>
        <fullName evidence="3">Piwi domain-containing protein</fullName>
    </submittedName>
</protein>